<evidence type="ECO:0000256" key="1">
    <source>
        <dbReference type="SAM" id="SignalP"/>
    </source>
</evidence>
<keyword evidence="1" id="KW-0732">Signal</keyword>
<name>A0ABS7NZR4_9NOCA</name>
<dbReference type="Proteomes" id="UP000825228">
    <property type="component" value="Unassembled WGS sequence"/>
</dbReference>
<keyword evidence="3" id="KW-1185">Reference proteome</keyword>
<organism evidence="2 3">
    <name type="scientific">Rhodococcoides corynebacterioides</name>
    <dbReference type="NCBI Taxonomy" id="53972"/>
    <lineage>
        <taxon>Bacteria</taxon>
        <taxon>Bacillati</taxon>
        <taxon>Actinomycetota</taxon>
        <taxon>Actinomycetes</taxon>
        <taxon>Mycobacteriales</taxon>
        <taxon>Nocardiaceae</taxon>
        <taxon>Rhodococcoides</taxon>
    </lineage>
</organism>
<feature type="chain" id="PRO_5047173711" description="Secreted protein" evidence="1">
    <location>
        <begin position="21"/>
        <end position="122"/>
    </location>
</feature>
<dbReference type="RefSeq" id="WP_222682411.1">
    <property type="nucleotide sequence ID" value="NZ_JABUBT010000002.1"/>
</dbReference>
<proteinExistence type="predicted"/>
<gene>
    <name evidence="2" type="ORF">HQ603_00210</name>
</gene>
<sequence length="122" mass="12530">MLIALGVVLMHTTLPVPTAAAHDAMSAPGPVSSVVAHHSADTHTVDVETAAAHMPCPSGHDMVHPCIGTVTSFPAMSVPTGTAELMPALDTVSDRVVAIVARAGRAPPWAVRSLDKSVLLRV</sequence>
<feature type="signal peptide" evidence="1">
    <location>
        <begin position="1"/>
        <end position="20"/>
    </location>
</feature>
<comment type="caution">
    <text evidence="2">The sequence shown here is derived from an EMBL/GenBank/DDBJ whole genome shotgun (WGS) entry which is preliminary data.</text>
</comment>
<reference evidence="2 3" key="1">
    <citation type="submission" date="2020-06" db="EMBL/GenBank/DDBJ databases">
        <title>Taxonomy, biology and ecology of Rhodococcus bacteria occurring in California pistachio and other woody hosts as revealed by genome sequence analyses.</title>
        <authorList>
            <person name="Gai Y."/>
            <person name="Riely B."/>
        </authorList>
    </citation>
    <scope>NUCLEOTIDE SEQUENCE [LARGE SCALE GENOMIC DNA]</scope>
    <source>
        <strain evidence="2 3">BP-281</strain>
    </source>
</reference>
<accession>A0ABS7NZR4</accession>
<evidence type="ECO:0008006" key="4">
    <source>
        <dbReference type="Google" id="ProtNLM"/>
    </source>
</evidence>
<protein>
    <recommendedName>
        <fullName evidence="4">Secreted protein</fullName>
    </recommendedName>
</protein>
<evidence type="ECO:0000313" key="3">
    <source>
        <dbReference type="Proteomes" id="UP000825228"/>
    </source>
</evidence>
<evidence type="ECO:0000313" key="2">
    <source>
        <dbReference type="EMBL" id="MBY6365167.1"/>
    </source>
</evidence>
<dbReference type="EMBL" id="JABUBU010000001">
    <property type="protein sequence ID" value="MBY6365167.1"/>
    <property type="molecule type" value="Genomic_DNA"/>
</dbReference>